<accession>A0A840S456</accession>
<dbReference type="AlphaFoldDB" id="A0A840S456"/>
<proteinExistence type="predicted"/>
<evidence type="ECO:0000313" key="1">
    <source>
        <dbReference type="EMBL" id="MBB5206057.1"/>
    </source>
</evidence>
<keyword evidence="2" id="KW-1185">Reference proteome</keyword>
<dbReference type="EMBL" id="JACHHO010000006">
    <property type="protein sequence ID" value="MBB5206057.1"/>
    <property type="molecule type" value="Genomic_DNA"/>
</dbReference>
<organism evidence="1 2">
    <name type="scientific">Inhella inkyongensis</name>
    <dbReference type="NCBI Taxonomy" id="392593"/>
    <lineage>
        <taxon>Bacteria</taxon>
        <taxon>Pseudomonadati</taxon>
        <taxon>Pseudomonadota</taxon>
        <taxon>Betaproteobacteria</taxon>
        <taxon>Burkholderiales</taxon>
        <taxon>Sphaerotilaceae</taxon>
        <taxon>Inhella</taxon>
    </lineage>
</organism>
<dbReference type="RefSeq" id="WP_175423581.1">
    <property type="nucleotide sequence ID" value="NZ_CP040709.1"/>
</dbReference>
<reference evidence="1 2" key="1">
    <citation type="submission" date="2020-08" db="EMBL/GenBank/DDBJ databases">
        <title>Genomic Encyclopedia of Type Strains, Phase IV (KMG-IV): sequencing the most valuable type-strain genomes for metagenomic binning, comparative biology and taxonomic classification.</title>
        <authorList>
            <person name="Goeker M."/>
        </authorList>
    </citation>
    <scope>NUCLEOTIDE SEQUENCE [LARGE SCALE GENOMIC DNA]</scope>
    <source>
        <strain evidence="1 2">DSM 23958</strain>
    </source>
</reference>
<dbReference type="Gene3D" id="3.40.190.10">
    <property type="entry name" value="Periplasmic binding protein-like II"/>
    <property type="match status" value="2"/>
</dbReference>
<dbReference type="SUPFAM" id="SSF53850">
    <property type="entry name" value="Periplasmic binding protein-like II"/>
    <property type="match status" value="1"/>
</dbReference>
<name>A0A840S456_9BURK</name>
<sequence length="218" mass="24210">MRSVQRLLPDLRLEYTALPWSRCLQLAAEGQYDAVLSASHTPERARSLVYPGGAEADPQQRMFMVGYALLRRKGSAASWDGQRFLGTGPQAGQSLGAERGYSIVQFAREHGAHVEDRYPQVSSLLDSLKLGRLAGVLINQEYAAQLLSETAWAQGFELGGPQLAAKAYYLPFSRAFAQREPDRVRAIWAAIAKARQQPEFVRQFSLTMSAGLRRDIKP</sequence>
<comment type="caution">
    <text evidence="1">The sequence shown here is derived from an EMBL/GenBank/DDBJ whole genome shotgun (WGS) entry which is preliminary data.</text>
</comment>
<dbReference type="Proteomes" id="UP000554837">
    <property type="component" value="Unassembled WGS sequence"/>
</dbReference>
<evidence type="ECO:0000313" key="2">
    <source>
        <dbReference type="Proteomes" id="UP000554837"/>
    </source>
</evidence>
<protein>
    <submittedName>
        <fullName evidence="1">Polar amino acid transport system substrate-binding protein</fullName>
    </submittedName>
</protein>
<gene>
    <name evidence="1" type="ORF">HNQ51_003388</name>
</gene>